<dbReference type="NCBIfam" id="TIGR02532">
    <property type="entry name" value="IV_pilin_GFxxxE"/>
    <property type="match status" value="1"/>
</dbReference>
<name>A0AAQ1G9X8_9GAMM</name>
<dbReference type="GO" id="GO:0043683">
    <property type="term" value="P:type IV pilus assembly"/>
    <property type="evidence" value="ECO:0007669"/>
    <property type="project" value="InterPro"/>
</dbReference>
<protein>
    <submittedName>
        <fullName evidence="2">Type IV pilus assembly protein PilW</fullName>
    </submittedName>
</protein>
<dbReference type="AlphaFoldDB" id="A0AAQ1G9X8"/>
<evidence type="ECO:0000256" key="1">
    <source>
        <dbReference type="SAM" id="Phobius"/>
    </source>
</evidence>
<dbReference type="PROSITE" id="PS00409">
    <property type="entry name" value="PROKAR_NTER_METHYL"/>
    <property type="match status" value="1"/>
</dbReference>
<keyword evidence="1" id="KW-1133">Transmembrane helix</keyword>
<evidence type="ECO:0000313" key="3">
    <source>
        <dbReference type="Proteomes" id="UP000243518"/>
    </source>
</evidence>
<keyword evidence="1" id="KW-0472">Membrane</keyword>
<comment type="caution">
    <text evidence="2">The sequence shown here is derived from an EMBL/GenBank/DDBJ whole genome shotgun (WGS) entry which is preliminary data.</text>
</comment>
<dbReference type="RefSeq" id="WP_235005824.1">
    <property type="nucleotide sequence ID" value="NZ_FNVE01000016.1"/>
</dbReference>
<dbReference type="InterPro" id="IPR012902">
    <property type="entry name" value="N_methyl_site"/>
</dbReference>
<keyword evidence="1" id="KW-0812">Transmembrane</keyword>
<organism evidence="2 3">
    <name type="scientific">Halopseudomonas aestusnigri</name>
    <dbReference type="NCBI Taxonomy" id="857252"/>
    <lineage>
        <taxon>Bacteria</taxon>
        <taxon>Pseudomonadati</taxon>
        <taxon>Pseudomonadota</taxon>
        <taxon>Gammaproteobacteria</taxon>
        <taxon>Pseudomonadales</taxon>
        <taxon>Pseudomonadaceae</taxon>
        <taxon>Halopseudomonas</taxon>
    </lineage>
</organism>
<accession>A0AAQ1G9X8</accession>
<dbReference type="Proteomes" id="UP000243518">
    <property type="component" value="Unassembled WGS sequence"/>
</dbReference>
<dbReference type="Pfam" id="PF07963">
    <property type="entry name" value="N_methyl"/>
    <property type="match status" value="1"/>
</dbReference>
<dbReference type="EMBL" id="FNVE01000016">
    <property type="protein sequence ID" value="SEG70624.1"/>
    <property type="molecule type" value="Genomic_DNA"/>
</dbReference>
<dbReference type="Pfam" id="PF16074">
    <property type="entry name" value="PilW"/>
    <property type="match status" value="1"/>
</dbReference>
<reference evidence="2 3" key="1">
    <citation type="submission" date="2016-10" db="EMBL/GenBank/DDBJ databases">
        <authorList>
            <person name="Varghese N."/>
            <person name="Submissions S."/>
        </authorList>
    </citation>
    <scope>NUCLEOTIDE SEQUENCE [LARGE SCALE GENOMIC DNA]</scope>
    <source>
        <strain evidence="2 3">CECT 8317</strain>
    </source>
</reference>
<dbReference type="InterPro" id="IPR032092">
    <property type="entry name" value="PilW"/>
</dbReference>
<feature type="transmembrane region" description="Helical" evidence="1">
    <location>
        <begin position="12"/>
        <end position="36"/>
    </location>
</feature>
<sequence>MTAKHSANQKGFSLIELMVAVTISLLIFAAVLRLFLDIGRTNDELSKTNEQIENGRFSIQLLQLDLMHAGFWDGYIPEYDDPAATGGLPPAATAAVCDWEDTDTYKYALLSTPIQIFPDVPTGCGGVITDKLADTDVIVTRHADTCVAGSTGCEADTAGELYIQVSRCGSDTARYVLGQTGDATFDLLKRDCNPAELASKRRFVSHIYYIKDEGGVPTLMRSTLEDDGGTPTFSTPQALIEGIESLRVELGVDDFNSQTGEAVNYTTGVRGDGVPDRYLNTVDDCASGCTIDDLVNATSASVYVLVRSTQASPGYELSARAIHD</sequence>
<evidence type="ECO:0000313" key="2">
    <source>
        <dbReference type="EMBL" id="SEG70624.1"/>
    </source>
</evidence>
<gene>
    <name evidence="2" type="ORF">SAMN05216586_11680</name>
</gene>
<keyword evidence="3" id="KW-1185">Reference proteome</keyword>
<proteinExistence type="predicted"/>